<organism evidence="1 2">
    <name type="scientific">Aequorivita iocasae</name>
    <dbReference type="NCBI Taxonomy" id="2803865"/>
    <lineage>
        <taxon>Bacteria</taxon>
        <taxon>Pseudomonadati</taxon>
        <taxon>Bacteroidota</taxon>
        <taxon>Flavobacteriia</taxon>
        <taxon>Flavobacteriales</taxon>
        <taxon>Flavobacteriaceae</taxon>
        <taxon>Aequorivita</taxon>
    </lineage>
</organism>
<dbReference type="EMBL" id="CP068439">
    <property type="protein sequence ID" value="QQX76005.1"/>
    <property type="molecule type" value="Genomic_DNA"/>
</dbReference>
<evidence type="ECO:0000313" key="2">
    <source>
        <dbReference type="Proteomes" id="UP000629420"/>
    </source>
</evidence>
<dbReference type="Proteomes" id="UP000629420">
    <property type="component" value="Chromosome"/>
</dbReference>
<evidence type="ECO:0000313" key="1">
    <source>
        <dbReference type="EMBL" id="QQX76005.1"/>
    </source>
</evidence>
<gene>
    <name evidence="1" type="ORF">JK629_11755</name>
</gene>
<proteinExistence type="predicted"/>
<evidence type="ECO:0008006" key="3">
    <source>
        <dbReference type="Google" id="ProtNLM"/>
    </source>
</evidence>
<keyword evidence="2" id="KW-1185">Reference proteome</keyword>
<name>A0ABX7DPD4_9FLAO</name>
<protein>
    <recommendedName>
        <fullName evidence="3">Transglutaminase-like domain-containing protein</fullName>
    </recommendedName>
</protein>
<dbReference type="RefSeq" id="WP_202335816.1">
    <property type="nucleotide sequence ID" value="NZ_CP068439.1"/>
</dbReference>
<accession>A0ABX7DPD4</accession>
<reference evidence="1 2" key="1">
    <citation type="submission" date="2021-01" db="EMBL/GenBank/DDBJ databases">
        <title>Aequorivita sp. strain KX20305, a bacterium isolated from the sediment collected at a cold seep field in South China Sea.</title>
        <authorList>
            <person name="Zhang H."/>
            <person name="Li C."/>
        </authorList>
    </citation>
    <scope>NUCLEOTIDE SEQUENCE [LARGE SCALE GENOMIC DNA]</scope>
    <source>
        <strain evidence="1 2">KX20305</strain>
    </source>
</reference>
<sequence>MTALEKHFKKLNIDYNSIAFYDSNEFLKQEQKNNRFLELYANYVNEKKYSIEYIERAKKEIPFIAKILNQELKKDGRLGACIDISIVLSRILEKEGYWNYLTKGSLTIDFPIESKIETKYFWSVDDGEFQAGHTWVVAPPFNVIDIALRQQPVSFP</sequence>